<sequence length="110" mass="12247">MTAKTKFCALDDSVYIGRDDRAYAFSCTAQSAYLQTIKSGHGGHFRFCFVFSLSYQRFIYSLFLLPFVLAAGYTLPKSLLRGEARECQCQAVLGSFFPLTKFVQGGGRGQ</sequence>
<dbReference type="EMBL" id="CP075869">
    <property type="protein sequence ID" value="QYT03717.1"/>
    <property type="molecule type" value="Genomic_DNA"/>
</dbReference>
<name>A0A8G0LK07_9HYPO</name>
<evidence type="ECO:0000313" key="3">
    <source>
        <dbReference type="Proteomes" id="UP000826661"/>
    </source>
</evidence>
<gene>
    <name evidence="2" type="ORF">H0G86_010664</name>
</gene>
<accession>A0A8G0LK07</accession>
<keyword evidence="1" id="KW-0812">Transmembrane</keyword>
<keyword evidence="1" id="KW-0472">Membrane</keyword>
<keyword evidence="1" id="KW-1133">Transmembrane helix</keyword>
<evidence type="ECO:0000313" key="2">
    <source>
        <dbReference type="EMBL" id="QYT03717.1"/>
    </source>
</evidence>
<keyword evidence="3" id="KW-1185">Reference proteome</keyword>
<evidence type="ECO:0000256" key="1">
    <source>
        <dbReference type="SAM" id="Phobius"/>
    </source>
</evidence>
<dbReference type="Proteomes" id="UP000826661">
    <property type="component" value="Chromosome VI"/>
</dbReference>
<feature type="transmembrane region" description="Helical" evidence="1">
    <location>
        <begin position="58"/>
        <end position="75"/>
    </location>
</feature>
<protein>
    <submittedName>
        <fullName evidence="2">Uncharacterized protein</fullName>
    </submittedName>
</protein>
<proteinExistence type="predicted"/>
<dbReference type="AlphaFoldDB" id="A0A8G0LK07"/>
<organism evidence="2 3">
    <name type="scientific">Trichoderma simmonsii</name>
    <dbReference type="NCBI Taxonomy" id="1491479"/>
    <lineage>
        <taxon>Eukaryota</taxon>
        <taxon>Fungi</taxon>
        <taxon>Dikarya</taxon>
        <taxon>Ascomycota</taxon>
        <taxon>Pezizomycotina</taxon>
        <taxon>Sordariomycetes</taxon>
        <taxon>Hypocreomycetidae</taxon>
        <taxon>Hypocreales</taxon>
        <taxon>Hypocreaceae</taxon>
        <taxon>Trichoderma</taxon>
    </lineage>
</organism>
<reference evidence="2 3" key="1">
    <citation type="journal article" date="2021" name="BMC Genomics">
        <title>Telomere-to-telomere genome assembly of asparaginase-producing Trichoderma simmonsii.</title>
        <authorList>
            <person name="Chung D."/>
            <person name="Kwon Y.M."/>
            <person name="Yang Y."/>
        </authorList>
    </citation>
    <scope>NUCLEOTIDE SEQUENCE [LARGE SCALE GENOMIC DNA]</scope>
    <source>
        <strain evidence="2 3">GH-Sj1</strain>
    </source>
</reference>